<dbReference type="InParanoid" id="A0A6P4AF80"/>
<dbReference type="GO" id="GO:0004568">
    <property type="term" value="F:chitinase activity"/>
    <property type="evidence" value="ECO:0007669"/>
    <property type="project" value="TreeGrafter"/>
</dbReference>
<dbReference type="KEGG" id="zju:107427342"/>
<protein>
    <submittedName>
        <fullName evidence="7">Nod factor hydrolase protein 1</fullName>
    </submittedName>
</protein>
<dbReference type="SMART" id="SM00636">
    <property type="entry name" value="Glyco_18"/>
    <property type="match status" value="1"/>
</dbReference>
<dbReference type="Gene3D" id="3.20.20.80">
    <property type="entry name" value="Glycosidases"/>
    <property type="match status" value="1"/>
</dbReference>
<dbReference type="GeneID" id="107427342"/>
<evidence type="ECO:0000256" key="1">
    <source>
        <dbReference type="ARBA" id="ARBA00022801"/>
    </source>
</evidence>
<keyword evidence="2 3" id="KW-0326">Glycosidase</keyword>
<dbReference type="Gene3D" id="3.10.50.10">
    <property type="match status" value="1"/>
</dbReference>
<dbReference type="InterPro" id="IPR029070">
    <property type="entry name" value="Chitinase_insertion_sf"/>
</dbReference>
<dbReference type="SUPFAM" id="SSF54556">
    <property type="entry name" value="Chitinase insertion domain"/>
    <property type="match status" value="1"/>
</dbReference>
<organism evidence="6 7">
    <name type="scientific">Ziziphus jujuba</name>
    <name type="common">Chinese jujube</name>
    <name type="synonym">Ziziphus sativa</name>
    <dbReference type="NCBI Taxonomy" id="326968"/>
    <lineage>
        <taxon>Eukaryota</taxon>
        <taxon>Viridiplantae</taxon>
        <taxon>Streptophyta</taxon>
        <taxon>Embryophyta</taxon>
        <taxon>Tracheophyta</taxon>
        <taxon>Spermatophyta</taxon>
        <taxon>Magnoliopsida</taxon>
        <taxon>eudicotyledons</taxon>
        <taxon>Gunneridae</taxon>
        <taxon>Pentapetalae</taxon>
        <taxon>rosids</taxon>
        <taxon>fabids</taxon>
        <taxon>Rosales</taxon>
        <taxon>Rhamnaceae</taxon>
        <taxon>Paliureae</taxon>
        <taxon>Ziziphus</taxon>
    </lineage>
</organism>
<feature type="domain" description="GH18" evidence="5">
    <location>
        <begin position="82"/>
        <end position="426"/>
    </location>
</feature>
<accession>A0A6P4AF80</accession>
<evidence type="ECO:0000256" key="3">
    <source>
        <dbReference type="RuleBase" id="RU000489"/>
    </source>
</evidence>
<evidence type="ECO:0000259" key="5">
    <source>
        <dbReference type="PROSITE" id="PS51910"/>
    </source>
</evidence>
<dbReference type="CDD" id="cd02879">
    <property type="entry name" value="GH18_plant_chitinase_class_V"/>
    <property type="match status" value="1"/>
</dbReference>
<dbReference type="RefSeq" id="XP_015893212.2">
    <property type="nucleotide sequence ID" value="XM_016037726.4"/>
</dbReference>
<reference evidence="7" key="2">
    <citation type="submission" date="2025-08" db="UniProtKB">
        <authorList>
            <consortium name="RefSeq"/>
        </authorList>
    </citation>
    <scope>IDENTIFICATION</scope>
    <source>
        <tissue evidence="7">Seedling</tissue>
    </source>
</reference>
<evidence type="ECO:0000256" key="2">
    <source>
        <dbReference type="ARBA" id="ARBA00023295"/>
    </source>
</evidence>
<dbReference type="InterPro" id="IPR001223">
    <property type="entry name" value="Glyco_hydro18_cat"/>
</dbReference>
<keyword evidence="1 3" id="KW-0378">Hydrolase</keyword>
<evidence type="ECO:0000313" key="6">
    <source>
        <dbReference type="Proteomes" id="UP001652623"/>
    </source>
</evidence>
<dbReference type="InterPro" id="IPR001579">
    <property type="entry name" value="Glyco_hydro_18_chit_AS"/>
</dbReference>
<proteinExistence type="inferred from homology"/>
<dbReference type="AlphaFoldDB" id="A0A6P4AF80"/>
<gene>
    <name evidence="7" type="primary">LOC107427342</name>
</gene>
<keyword evidence="6" id="KW-1185">Reference proteome</keyword>
<comment type="similarity">
    <text evidence="4">Belongs to the glycosyl hydrolase 18 family.</text>
</comment>
<dbReference type="InterPro" id="IPR050314">
    <property type="entry name" value="Glycosyl_Hydrlase_18"/>
</dbReference>
<dbReference type="InterPro" id="IPR011583">
    <property type="entry name" value="Chitinase_II/V-like_cat"/>
</dbReference>
<sequence>MDKHKNTKPEPKKKKKKNINHKIPPFLNSLCYIYLDVCISTFKTYTKTYQMAKSLNFMPFLFILASMSTISGCLGESAHPPVVKGAYYPSWFTTFPPSSINTSLFTHIFYAFLVPNNVTFKFDISDSTAVKLFNFTTTLRYGTPPVKTLYSIGGGDSDSGAFARMASKPSSRSVFINSTIEVARKYGFDGLDLDWESPRTPKEMEDLAHLFDDWRQAINKEAKDTHRPPLLLTAAVYFSVDFFLSNVRRSFPVPSIRRNLDWINAMCYDYHGAWSNITGPNAALFDPNSNINTIYGINSWINAGLPPKKIVMGLPLYGRSWKLKNPKVIGIGAEAIGPGPGDGVQTYSQIVKLKNEPDATVVYDVDTVSVYLAVGSSWIGYDDALTTTTKVGFAQALGLRGYFFWALSYDQKWEISSQASKSWVLDKSE</sequence>
<dbReference type="SUPFAM" id="SSF51445">
    <property type="entry name" value="(Trans)glycosidases"/>
    <property type="match status" value="1"/>
</dbReference>
<dbReference type="PANTHER" id="PTHR11177">
    <property type="entry name" value="CHITINASE"/>
    <property type="match status" value="1"/>
</dbReference>
<dbReference type="GO" id="GO:0005975">
    <property type="term" value="P:carbohydrate metabolic process"/>
    <property type="evidence" value="ECO:0007669"/>
    <property type="project" value="InterPro"/>
</dbReference>
<dbReference type="GO" id="GO:0005576">
    <property type="term" value="C:extracellular region"/>
    <property type="evidence" value="ECO:0007669"/>
    <property type="project" value="TreeGrafter"/>
</dbReference>
<reference evidence="6" key="1">
    <citation type="submission" date="2025-05" db="UniProtKB">
        <authorList>
            <consortium name="RefSeq"/>
        </authorList>
    </citation>
    <scope>NUCLEOTIDE SEQUENCE [LARGE SCALE GENOMIC DNA]</scope>
</reference>
<dbReference type="PANTHER" id="PTHR11177:SF396">
    <property type="entry name" value="NOD FACTOR HYDROLASE PROTEIN 1"/>
    <property type="match status" value="1"/>
</dbReference>
<evidence type="ECO:0000313" key="7">
    <source>
        <dbReference type="RefSeq" id="XP_015893212.2"/>
    </source>
</evidence>
<dbReference type="GO" id="GO:0006032">
    <property type="term" value="P:chitin catabolic process"/>
    <property type="evidence" value="ECO:0007669"/>
    <property type="project" value="TreeGrafter"/>
</dbReference>
<name>A0A6P4AF80_ZIZJJ</name>
<dbReference type="Pfam" id="PF00704">
    <property type="entry name" value="Glyco_hydro_18"/>
    <property type="match status" value="1"/>
</dbReference>
<dbReference type="InterPro" id="IPR017853">
    <property type="entry name" value="GH"/>
</dbReference>
<dbReference type="PROSITE" id="PS51910">
    <property type="entry name" value="GH18_2"/>
    <property type="match status" value="1"/>
</dbReference>
<dbReference type="Proteomes" id="UP001652623">
    <property type="component" value="Chromosome 1"/>
</dbReference>
<dbReference type="GO" id="GO:0008061">
    <property type="term" value="F:chitin binding"/>
    <property type="evidence" value="ECO:0007669"/>
    <property type="project" value="InterPro"/>
</dbReference>
<dbReference type="PROSITE" id="PS01095">
    <property type="entry name" value="GH18_1"/>
    <property type="match status" value="1"/>
</dbReference>
<evidence type="ECO:0000256" key="4">
    <source>
        <dbReference type="RuleBase" id="RU004453"/>
    </source>
</evidence>